<feature type="domain" description="VanZ-like" evidence="2">
    <location>
        <begin position="15"/>
        <end position="147"/>
    </location>
</feature>
<sequence length="158" mass="18070">MSNKRKQLKFITSLAVVFLWMLLIFYLSSQVASQSDNLSRNVSEVVIVTVDNITPKHDININTMNHFVRKNAHFFTYLVLGLLVIIAIRRSDMIGFKSYTLAFAICILYAISDEFHQLYVPGRGPEVRDVLIDSLGSLVGISMYYLLTLFGIQKQKKF</sequence>
<comment type="caution">
    <text evidence="3">The sequence shown here is derived from an EMBL/GenBank/DDBJ whole genome shotgun (WGS) entry which is preliminary data.</text>
</comment>
<evidence type="ECO:0000313" key="4">
    <source>
        <dbReference type="Proteomes" id="UP001231941"/>
    </source>
</evidence>
<accession>A0ABT9J007</accession>
<dbReference type="Proteomes" id="UP001231941">
    <property type="component" value="Unassembled WGS sequence"/>
</dbReference>
<feature type="transmembrane region" description="Helical" evidence="1">
    <location>
        <begin position="131"/>
        <end position="152"/>
    </location>
</feature>
<dbReference type="EMBL" id="JAVAMP010000004">
    <property type="protein sequence ID" value="MDP5274727.1"/>
    <property type="molecule type" value="Genomic_DNA"/>
</dbReference>
<protein>
    <submittedName>
        <fullName evidence="3">VanZ family protein</fullName>
    </submittedName>
</protein>
<keyword evidence="1" id="KW-0812">Transmembrane</keyword>
<keyword evidence="4" id="KW-1185">Reference proteome</keyword>
<feature type="transmembrane region" description="Helical" evidence="1">
    <location>
        <begin position="95"/>
        <end position="111"/>
    </location>
</feature>
<keyword evidence="1" id="KW-0472">Membrane</keyword>
<evidence type="ECO:0000256" key="1">
    <source>
        <dbReference type="SAM" id="Phobius"/>
    </source>
</evidence>
<gene>
    <name evidence="3" type="ORF">Q5Y73_11460</name>
</gene>
<proteinExistence type="predicted"/>
<dbReference type="PIRSF" id="PIRSF019083">
    <property type="entry name" value="UCP019083_VanZ"/>
    <property type="match status" value="1"/>
</dbReference>
<dbReference type="InterPro" id="IPR006976">
    <property type="entry name" value="VanZ-like"/>
</dbReference>
<evidence type="ECO:0000313" key="3">
    <source>
        <dbReference type="EMBL" id="MDP5274727.1"/>
    </source>
</evidence>
<name>A0ABT9J007_9BACL</name>
<dbReference type="InterPro" id="IPR016747">
    <property type="entry name" value="Phosphotransbutyrylase"/>
</dbReference>
<dbReference type="Pfam" id="PF04892">
    <property type="entry name" value="VanZ"/>
    <property type="match status" value="1"/>
</dbReference>
<dbReference type="NCBIfam" id="NF037970">
    <property type="entry name" value="vanZ_1"/>
    <property type="match status" value="1"/>
</dbReference>
<keyword evidence="1" id="KW-1133">Transmembrane helix</keyword>
<dbReference type="RefSeq" id="WP_305992032.1">
    <property type="nucleotide sequence ID" value="NZ_JAVAMP010000004.1"/>
</dbReference>
<organism evidence="3 4">
    <name type="scientific">Chengkuizengella axinellae</name>
    <dbReference type="NCBI Taxonomy" id="3064388"/>
    <lineage>
        <taxon>Bacteria</taxon>
        <taxon>Bacillati</taxon>
        <taxon>Bacillota</taxon>
        <taxon>Bacilli</taxon>
        <taxon>Bacillales</taxon>
        <taxon>Paenibacillaceae</taxon>
        <taxon>Chengkuizengella</taxon>
    </lineage>
</organism>
<reference evidence="3 4" key="1">
    <citation type="submission" date="2023-08" db="EMBL/GenBank/DDBJ databases">
        <authorList>
            <person name="Park J.-S."/>
        </authorList>
    </citation>
    <scope>NUCLEOTIDE SEQUENCE [LARGE SCALE GENOMIC DNA]</scope>
    <source>
        <strain evidence="3 4">2205SS18-9</strain>
    </source>
</reference>
<evidence type="ECO:0000259" key="2">
    <source>
        <dbReference type="Pfam" id="PF04892"/>
    </source>
</evidence>
<feature type="transmembrane region" description="Helical" evidence="1">
    <location>
        <begin position="72"/>
        <end position="88"/>
    </location>
</feature>